<dbReference type="KEGG" id="pnd:Pla175_23830"/>
<accession>A0A518DC02</accession>
<dbReference type="EMBL" id="CP036291">
    <property type="protein sequence ID" value="QDU88998.1"/>
    <property type="molecule type" value="Genomic_DNA"/>
</dbReference>
<proteinExistence type="predicted"/>
<sequence length="54" mass="5623">MPHKYPIALPTCSVGHGAIVEATQAPRPRPATRHGGQVGLLARCDQAHVEAAQG</sequence>
<evidence type="ECO:0000313" key="1">
    <source>
        <dbReference type="EMBL" id="QDU88998.1"/>
    </source>
</evidence>
<name>A0A518DC02_9BACT</name>
<gene>
    <name evidence="1" type="ORF">Pla175_23830</name>
</gene>
<evidence type="ECO:0000313" key="2">
    <source>
        <dbReference type="Proteomes" id="UP000317429"/>
    </source>
</evidence>
<organism evidence="1 2">
    <name type="scientific">Pirellulimonas nuda</name>
    <dbReference type="NCBI Taxonomy" id="2528009"/>
    <lineage>
        <taxon>Bacteria</taxon>
        <taxon>Pseudomonadati</taxon>
        <taxon>Planctomycetota</taxon>
        <taxon>Planctomycetia</taxon>
        <taxon>Pirellulales</taxon>
        <taxon>Lacipirellulaceae</taxon>
        <taxon>Pirellulimonas</taxon>
    </lineage>
</organism>
<keyword evidence="2" id="KW-1185">Reference proteome</keyword>
<dbReference type="AlphaFoldDB" id="A0A518DC02"/>
<dbReference type="Proteomes" id="UP000317429">
    <property type="component" value="Chromosome"/>
</dbReference>
<reference evidence="1 2" key="1">
    <citation type="submission" date="2019-02" db="EMBL/GenBank/DDBJ databases">
        <title>Deep-cultivation of Planctomycetes and their phenomic and genomic characterization uncovers novel biology.</title>
        <authorList>
            <person name="Wiegand S."/>
            <person name="Jogler M."/>
            <person name="Boedeker C."/>
            <person name="Pinto D."/>
            <person name="Vollmers J."/>
            <person name="Rivas-Marin E."/>
            <person name="Kohn T."/>
            <person name="Peeters S.H."/>
            <person name="Heuer A."/>
            <person name="Rast P."/>
            <person name="Oberbeckmann S."/>
            <person name="Bunk B."/>
            <person name="Jeske O."/>
            <person name="Meyerdierks A."/>
            <person name="Storesund J.E."/>
            <person name="Kallscheuer N."/>
            <person name="Luecker S."/>
            <person name="Lage O.M."/>
            <person name="Pohl T."/>
            <person name="Merkel B.J."/>
            <person name="Hornburger P."/>
            <person name="Mueller R.-W."/>
            <person name="Bruemmer F."/>
            <person name="Labrenz M."/>
            <person name="Spormann A.M."/>
            <person name="Op den Camp H."/>
            <person name="Overmann J."/>
            <person name="Amann R."/>
            <person name="Jetten M.S.M."/>
            <person name="Mascher T."/>
            <person name="Medema M.H."/>
            <person name="Devos D.P."/>
            <person name="Kaster A.-K."/>
            <person name="Ovreas L."/>
            <person name="Rohde M."/>
            <person name="Galperin M.Y."/>
            <person name="Jogler C."/>
        </authorList>
    </citation>
    <scope>NUCLEOTIDE SEQUENCE [LARGE SCALE GENOMIC DNA]</scope>
    <source>
        <strain evidence="1 2">Pla175</strain>
    </source>
</reference>
<protein>
    <submittedName>
        <fullName evidence="1">Uncharacterized protein</fullName>
    </submittedName>
</protein>